<dbReference type="Proteomes" id="UP000439903">
    <property type="component" value="Unassembled WGS sequence"/>
</dbReference>
<reference evidence="1 2" key="1">
    <citation type="journal article" date="2019" name="Environ. Microbiol.">
        <title>At the nexus of three kingdoms: the genome of the mycorrhizal fungus Gigaspora margarita provides insights into plant, endobacterial and fungal interactions.</title>
        <authorList>
            <person name="Venice F."/>
            <person name="Ghignone S."/>
            <person name="Salvioli di Fossalunga A."/>
            <person name="Amselem J."/>
            <person name="Novero M."/>
            <person name="Xianan X."/>
            <person name="Sedzielewska Toro K."/>
            <person name="Morin E."/>
            <person name="Lipzen A."/>
            <person name="Grigoriev I.V."/>
            <person name="Henrissat B."/>
            <person name="Martin F.M."/>
            <person name="Bonfante P."/>
        </authorList>
    </citation>
    <scope>NUCLEOTIDE SEQUENCE [LARGE SCALE GENOMIC DNA]</scope>
    <source>
        <strain evidence="1 2">BEG34</strain>
    </source>
</reference>
<proteinExistence type="predicted"/>
<organism evidence="1 2">
    <name type="scientific">Gigaspora margarita</name>
    <dbReference type="NCBI Taxonomy" id="4874"/>
    <lineage>
        <taxon>Eukaryota</taxon>
        <taxon>Fungi</taxon>
        <taxon>Fungi incertae sedis</taxon>
        <taxon>Mucoromycota</taxon>
        <taxon>Glomeromycotina</taxon>
        <taxon>Glomeromycetes</taxon>
        <taxon>Diversisporales</taxon>
        <taxon>Gigasporaceae</taxon>
        <taxon>Gigaspora</taxon>
    </lineage>
</organism>
<protein>
    <submittedName>
        <fullName evidence="1">Uncharacterized protein</fullName>
    </submittedName>
</protein>
<sequence>MGSEDEFNEADQCFTSSIETNIFDDILDSYGHLCTKESLIESEAKNDLTDSEEGLYLLTKGQSFADWKDVEK</sequence>
<gene>
    <name evidence="1" type="ORF">F8M41_026568</name>
</gene>
<name>A0A8H4A976_GIGMA</name>
<evidence type="ECO:0000313" key="2">
    <source>
        <dbReference type="Proteomes" id="UP000439903"/>
    </source>
</evidence>
<evidence type="ECO:0000313" key="1">
    <source>
        <dbReference type="EMBL" id="KAF0463802.1"/>
    </source>
</evidence>
<comment type="caution">
    <text evidence="1">The sequence shown here is derived from an EMBL/GenBank/DDBJ whole genome shotgun (WGS) entry which is preliminary data.</text>
</comment>
<dbReference type="AlphaFoldDB" id="A0A8H4A976"/>
<dbReference type="OrthoDB" id="2376919at2759"/>
<keyword evidence="2" id="KW-1185">Reference proteome</keyword>
<accession>A0A8H4A976</accession>
<dbReference type="EMBL" id="WTPW01000997">
    <property type="protein sequence ID" value="KAF0463802.1"/>
    <property type="molecule type" value="Genomic_DNA"/>
</dbReference>